<evidence type="ECO:0000256" key="2">
    <source>
        <dbReference type="ARBA" id="ARBA00022516"/>
    </source>
</evidence>
<dbReference type="InterPro" id="IPR033640">
    <property type="entry name" value="FAR_C"/>
</dbReference>
<dbReference type="CDD" id="cd09071">
    <property type="entry name" value="FAR_C"/>
    <property type="match status" value="1"/>
</dbReference>
<dbReference type="Pfam" id="PF07993">
    <property type="entry name" value="NAD_binding_4"/>
    <property type="match status" value="1"/>
</dbReference>
<keyword evidence="3 4" id="KW-0443">Lipid metabolism</keyword>
<dbReference type="EC" id="1.2.1.84" evidence="4"/>
<feature type="transmembrane region" description="Helical" evidence="4">
    <location>
        <begin position="41"/>
        <end position="60"/>
    </location>
</feature>
<evidence type="ECO:0000256" key="5">
    <source>
        <dbReference type="SAM" id="Coils"/>
    </source>
</evidence>
<evidence type="ECO:0000256" key="1">
    <source>
        <dbReference type="ARBA" id="ARBA00005928"/>
    </source>
</evidence>
<evidence type="ECO:0000259" key="6">
    <source>
        <dbReference type="Pfam" id="PF03015"/>
    </source>
</evidence>
<keyword evidence="4" id="KW-0472">Membrane</keyword>
<keyword evidence="2 4" id="KW-0444">Lipid biosynthesis</keyword>
<keyword evidence="4" id="KW-0521">NADP</keyword>
<dbReference type="InterPro" id="IPR036291">
    <property type="entry name" value="NAD(P)-bd_dom_sf"/>
</dbReference>
<sequence length="516" mass="59060">MALLEIDLWSSGYSVIMDNFVGFVFVLQACVWFFQFFEGKTIFITGATGFLAKIFVEKILRIQPSVKKLFLLMRPSNSKSCSQRLYQEIIDTELFKVLREKWGASLSFLISERVVAVPGDISCENLGIQNSPLREQMWREIDVVINSAATTRFDERYDVAVDINVFGALHILNFAKNCVNIKVLLHISTAFVCSEEEGLASEKPFDMRETLGGVSSYLDINIEKKFVDERLRELQNENARTEAIRSAMKDLGIQRARLHGWPNTYVFTKAMGEMVLEQFKEKLKVVIVRPTIVTSTFKDPFPGWIRGVRTIDSFLVAYGKGKLKFVLGDPKSILDLIPGDMVVNCILVAIVAHADQSYGHHIYHVGSSRRNPLKFSDVHEMFLSYFIKNPWVNDRGKPVRVNKCKVLSSMDSFNKYIATRYLPFLKILKLANTLSCHHFEATYIGAKRKVNLVTRLAEMYGRYVFSKVIFDDTNTQKLQVMAGEVDAEMFNFDPRSIQWKDYLMNIHIPGAIKHLF</sequence>
<feature type="domain" description="Thioester reductase (TE)" evidence="7">
    <location>
        <begin position="44"/>
        <end position="346"/>
    </location>
</feature>
<evidence type="ECO:0000259" key="7">
    <source>
        <dbReference type="Pfam" id="PF07993"/>
    </source>
</evidence>
<dbReference type="Pfam" id="PF03015">
    <property type="entry name" value="Sterile"/>
    <property type="match status" value="1"/>
</dbReference>
<gene>
    <name evidence="9" type="primary">LOC113742007</name>
</gene>
<dbReference type="InterPro" id="IPR026055">
    <property type="entry name" value="FAR"/>
</dbReference>
<dbReference type="Gene3D" id="3.40.50.720">
    <property type="entry name" value="NAD(P)-binding Rossmann-like Domain"/>
    <property type="match status" value="1"/>
</dbReference>
<keyword evidence="4" id="KW-0812">Transmembrane</keyword>
<keyword evidence="8" id="KW-1185">Reference proteome</keyword>
<proteinExistence type="inferred from homology"/>
<comment type="similarity">
    <text evidence="1 4">Belongs to the fatty acyl-CoA reductase family.</text>
</comment>
<accession>A0ABM4U7S2</accession>
<comment type="catalytic activity">
    <reaction evidence="4">
        <text>a long-chain fatty acyl-CoA + 2 NADPH + 2 H(+) = a long-chain primary fatty alcohol + 2 NADP(+) + CoA</text>
        <dbReference type="Rhea" id="RHEA:52716"/>
        <dbReference type="ChEBI" id="CHEBI:15378"/>
        <dbReference type="ChEBI" id="CHEBI:57287"/>
        <dbReference type="ChEBI" id="CHEBI:57783"/>
        <dbReference type="ChEBI" id="CHEBI:58349"/>
        <dbReference type="ChEBI" id="CHEBI:77396"/>
        <dbReference type="ChEBI" id="CHEBI:83139"/>
        <dbReference type="EC" id="1.2.1.84"/>
    </reaction>
</comment>
<dbReference type="RefSeq" id="XP_071903325.1">
    <property type="nucleotide sequence ID" value="XM_072047224.1"/>
</dbReference>
<dbReference type="SUPFAM" id="SSF51735">
    <property type="entry name" value="NAD(P)-binding Rossmann-fold domains"/>
    <property type="match status" value="1"/>
</dbReference>
<protein>
    <recommendedName>
        <fullName evidence="4">Fatty acyl-CoA reductase</fullName>
        <ecNumber evidence="4">1.2.1.84</ecNumber>
    </recommendedName>
</protein>
<keyword evidence="5" id="KW-0175">Coiled coil</keyword>
<dbReference type="Proteomes" id="UP001652660">
    <property type="component" value="Chromosome 1c"/>
</dbReference>
<evidence type="ECO:0000313" key="8">
    <source>
        <dbReference type="Proteomes" id="UP001652660"/>
    </source>
</evidence>
<dbReference type="GeneID" id="113742007"/>
<name>A0ABM4U7S2_COFAR</name>
<dbReference type="InterPro" id="IPR013120">
    <property type="entry name" value="FAR_NAD-bd"/>
</dbReference>
<reference evidence="8" key="1">
    <citation type="journal article" date="2025" name="Foods">
        <title>Unveiling the Microbial Signatures of Arabica Coffee Cherries: Insights into Ripeness Specific Diversity, Functional Traits, and Implications for Quality and Safety.</title>
        <authorList>
            <consortium name="RefSeq"/>
            <person name="Tenea G.N."/>
            <person name="Cifuentes V."/>
            <person name="Reyes P."/>
            <person name="Cevallos-Vallejos M."/>
        </authorList>
    </citation>
    <scope>NUCLEOTIDE SEQUENCE [LARGE SCALE GENOMIC DNA]</scope>
</reference>
<reference evidence="9" key="2">
    <citation type="submission" date="2025-08" db="UniProtKB">
        <authorList>
            <consortium name="RefSeq"/>
        </authorList>
    </citation>
    <scope>IDENTIFICATION</scope>
    <source>
        <tissue evidence="9">Leaves</tissue>
    </source>
</reference>
<evidence type="ECO:0000313" key="9">
    <source>
        <dbReference type="RefSeq" id="XP_071903325.1"/>
    </source>
</evidence>
<evidence type="ECO:0000256" key="4">
    <source>
        <dbReference type="RuleBase" id="RU363097"/>
    </source>
</evidence>
<dbReference type="PANTHER" id="PTHR11011:SF105">
    <property type="entry name" value="FATTY ACYL-COA REDUCTASE"/>
    <property type="match status" value="1"/>
</dbReference>
<feature type="domain" description="Fatty acyl-CoA reductase C-terminal" evidence="6">
    <location>
        <begin position="427"/>
        <end position="516"/>
    </location>
</feature>
<dbReference type="CDD" id="cd05236">
    <property type="entry name" value="FAR-N_SDR_e"/>
    <property type="match status" value="1"/>
</dbReference>
<evidence type="ECO:0000256" key="3">
    <source>
        <dbReference type="ARBA" id="ARBA00023098"/>
    </source>
</evidence>
<organism evidence="8 9">
    <name type="scientific">Coffea arabica</name>
    <name type="common">Arabian coffee</name>
    <dbReference type="NCBI Taxonomy" id="13443"/>
    <lineage>
        <taxon>Eukaryota</taxon>
        <taxon>Viridiplantae</taxon>
        <taxon>Streptophyta</taxon>
        <taxon>Embryophyta</taxon>
        <taxon>Tracheophyta</taxon>
        <taxon>Spermatophyta</taxon>
        <taxon>Magnoliopsida</taxon>
        <taxon>eudicotyledons</taxon>
        <taxon>Gunneridae</taxon>
        <taxon>Pentapetalae</taxon>
        <taxon>asterids</taxon>
        <taxon>lamiids</taxon>
        <taxon>Gentianales</taxon>
        <taxon>Rubiaceae</taxon>
        <taxon>Ixoroideae</taxon>
        <taxon>Gardenieae complex</taxon>
        <taxon>Bertiereae - Coffeeae clade</taxon>
        <taxon>Coffeeae</taxon>
        <taxon>Coffea</taxon>
    </lineage>
</organism>
<dbReference type="PANTHER" id="PTHR11011">
    <property type="entry name" value="MALE STERILITY PROTEIN 2-RELATED"/>
    <property type="match status" value="1"/>
</dbReference>
<comment type="function">
    <text evidence="4">Catalyzes the reduction of fatty acyl-CoA to fatty alcohols.</text>
</comment>
<feature type="transmembrane region" description="Helical" evidence="4">
    <location>
        <begin position="12"/>
        <end position="35"/>
    </location>
</feature>
<keyword evidence="4" id="KW-0560">Oxidoreductase</keyword>
<keyword evidence="4" id="KW-1133">Transmembrane helix</keyword>
<feature type="coiled-coil region" evidence="5">
    <location>
        <begin position="217"/>
        <end position="251"/>
    </location>
</feature>